<sequence>MTLGNPSSGIVVRNPETAITTTGRWSMAQQTKAAARGSPDTGKDGDISVPVTEGQHLGTKPQPQRDRQLQIRPPLMRSCPSDPEEEEVEEEVEEEGVPMRALDSAQEGRRCSGSSGRSTRGQRSAACSPATNDDV</sequence>
<keyword evidence="2" id="KW-1185">Reference proteome</keyword>
<proteinExistence type="predicted"/>
<evidence type="ECO:0000313" key="2">
    <source>
        <dbReference type="Proteomes" id="UP000805704"/>
    </source>
</evidence>
<organism evidence="1 2">
    <name type="scientific">Nibea albiflora</name>
    <name type="common">Yellow drum</name>
    <name type="synonym">Corvina albiflora</name>
    <dbReference type="NCBI Taxonomy" id="240163"/>
    <lineage>
        <taxon>Eukaryota</taxon>
        <taxon>Metazoa</taxon>
        <taxon>Chordata</taxon>
        <taxon>Craniata</taxon>
        <taxon>Vertebrata</taxon>
        <taxon>Euteleostomi</taxon>
        <taxon>Actinopterygii</taxon>
        <taxon>Neopterygii</taxon>
        <taxon>Teleostei</taxon>
        <taxon>Neoteleostei</taxon>
        <taxon>Acanthomorphata</taxon>
        <taxon>Eupercaria</taxon>
        <taxon>Sciaenidae</taxon>
        <taxon>Nibea</taxon>
    </lineage>
</organism>
<name>A0ACB7EQC2_NIBAL</name>
<comment type="caution">
    <text evidence="1">The sequence shown here is derived from an EMBL/GenBank/DDBJ whole genome shotgun (WGS) entry which is preliminary data.</text>
</comment>
<accession>A0ACB7EQC2</accession>
<dbReference type="EMBL" id="CM024812">
    <property type="protein sequence ID" value="KAG8004400.1"/>
    <property type="molecule type" value="Genomic_DNA"/>
</dbReference>
<reference evidence="1" key="1">
    <citation type="submission" date="2020-04" db="EMBL/GenBank/DDBJ databases">
        <title>A chromosome-scale assembly and high-density genetic map of the yellow drum (Nibea albiflora) genome.</title>
        <authorList>
            <person name="Xu D."/>
            <person name="Zhang W."/>
            <person name="Chen R."/>
            <person name="Tan P."/>
            <person name="Wang L."/>
            <person name="Song H."/>
            <person name="Tian L."/>
            <person name="Zhu Q."/>
            <person name="Wang B."/>
        </authorList>
    </citation>
    <scope>NUCLEOTIDE SEQUENCE</scope>
    <source>
        <strain evidence="1">ZJHYS-2018</strain>
    </source>
</reference>
<gene>
    <name evidence="1" type="ORF">GBF38_008583</name>
</gene>
<evidence type="ECO:0000313" key="1">
    <source>
        <dbReference type="EMBL" id="KAG8004400.1"/>
    </source>
</evidence>
<dbReference type="Proteomes" id="UP000805704">
    <property type="component" value="Chromosome 24"/>
</dbReference>
<protein>
    <submittedName>
        <fullName evidence="1">Uncharacterized protein</fullName>
    </submittedName>
</protein>